<accession>A0ABQ4CSA1</accession>
<protein>
    <submittedName>
        <fullName evidence="2">Uncharacterized protein</fullName>
    </submittedName>
</protein>
<name>A0ABQ4CSA1_9ACTN</name>
<organism evidence="2 3">
    <name type="scientific">Asanoa siamensis</name>
    <dbReference type="NCBI Taxonomy" id="926357"/>
    <lineage>
        <taxon>Bacteria</taxon>
        <taxon>Bacillati</taxon>
        <taxon>Actinomycetota</taxon>
        <taxon>Actinomycetes</taxon>
        <taxon>Micromonosporales</taxon>
        <taxon>Micromonosporaceae</taxon>
        <taxon>Asanoa</taxon>
    </lineage>
</organism>
<dbReference type="EMBL" id="BONE01000027">
    <property type="protein sequence ID" value="GIF74148.1"/>
    <property type="molecule type" value="Genomic_DNA"/>
</dbReference>
<evidence type="ECO:0000313" key="3">
    <source>
        <dbReference type="Proteomes" id="UP000604117"/>
    </source>
</evidence>
<feature type="region of interest" description="Disordered" evidence="1">
    <location>
        <begin position="18"/>
        <end position="90"/>
    </location>
</feature>
<comment type="caution">
    <text evidence="2">The sequence shown here is derived from an EMBL/GenBank/DDBJ whole genome shotgun (WGS) entry which is preliminary data.</text>
</comment>
<reference evidence="2 3" key="1">
    <citation type="submission" date="2021-01" db="EMBL/GenBank/DDBJ databases">
        <title>Whole genome shotgun sequence of Asanoa siamensis NBRC 107932.</title>
        <authorList>
            <person name="Komaki H."/>
            <person name="Tamura T."/>
        </authorList>
    </citation>
    <scope>NUCLEOTIDE SEQUENCE [LARGE SCALE GENOMIC DNA]</scope>
    <source>
        <strain evidence="2 3">NBRC 107932</strain>
    </source>
</reference>
<evidence type="ECO:0000256" key="1">
    <source>
        <dbReference type="SAM" id="MobiDB-lite"/>
    </source>
</evidence>
<gene>
    <name evidence="2" type="ORF">Asi02nite_36660</name>
</gene>
<sequence>MEGAPTVMTYPPSEYQHWHARHAATAPPAGQQGSARIPQPLWEPPRTRTPGSAGDGGPDIDPGDGRQPWWPTPSKHGLEPPPAYAVAQPSGVRDGADVGYGVGSSEVFAPTVVSSSRSAWDDALPDLRNKVVNRLVSMNWNQTVTSWGRRRRDPLGPHVLVFFFAEPPSGFPATCELRVAARLFPAGDEPRLPMLLYELGPLFKDHLTARRDPDEVLFSWSDRRSPAARYAGLGVTSLDTPDGSWEQVQKTAQSDMDVPGRCYAHLVDGSMILIDRLARQEFAQTRIWSSHAVRDVSGVRQRHATTAADIATSDAHGAENPAVWQWLTALNAVLAEGLHHV</sequence>
<keyword evidence="3" id="KW-1185">Reference proteome</keyword>
<evidence type="ECO:0000313" key="2">
    <source>
        <dbReference type="EMBL" id="GIF74148.1"/>
    </source>
</evidence>
<dbReference type="Proteomes" id="UP000604117">
    <property type="component" value="Unassembled WGS sequence"/>
</dbReference>
<proteinExistence type="predicted"/>